<evidence type="ECO:0000256" key="3">
    <source>
        <dbReference type="ARBA" id="ARBA00012438"/>
    </source>
</evidence>
<dbReference type="InterPro" id="IPR029151">
    <property type="entry name" value="Sensor-like_sf"/>
</dbReference>
<dbReference type="GO" id="GO:0000155">
    <property type="term" value="F:phosphorelay sensor kinase activity"/>
    <property type="evidence" value="ECO:0007669"/>
    <property type="project" value="InterPro"/>
</dbReference>
<dbReference type="PANTHER" id="PTHR45436:SF5">
    <property type="entry name" value="SENSOR HISTIDINE KINASE TRCS"/>
    <property type="match status" value="1"/>
</dbReference>
<keyword evidence="8 16" id="KW-0418">Kinase</keyword>
<evidence type="ECO:0000256" key="6">
    <source>
        <dbReference type="ARBA" id="ARBA00022679"/>
    </source>
</evidence>
<dbReference type="SMART" id="SM00304">
    <property type="entry name" value="HAMP"/>
    <property type="match status" value="1"/>
</dbReference>
<dbReference type="SUPFAM" id="SSF103190">
    <property type="entry name" value="Sensory domain-like"/>
    <property type="match status" value="1"/>
</dbReference>
<comment type="subcellular location">
    <subcellularLocation>
        <location evidence="2">Cell membrane</location>
        <topology evidence="2">Multi-pass membrane protein</topology>
    </subcellularLocation>
</comment>
<dbReference type="Pfam" id="PF00672">
    <property type="entry name" value="HAMP"/>
    <property type="match status" value="1"/>
</dbReference>
<evidence type="ECO:0000256" key="8">
    <source>
        <dbReference type="ARBA" id="ARBA00022777"/>
    </source>
</evidence>
<protein>
    <recommendedName>
        <fullName evidence="3">histidine kinase</fullName>
        <ecNumber evidence="3">2.7.13.3</ecNumber>
    </recommendedName>
</protein>
<dbReference type="AlphaFoldDB" id="A0A2P7QTB0"/>
<evidence type="ECO:0000256" key="11">
    <source>
        <dbReference type="ARBA" id="ARBA00023136"/>
    </source>
</evidence>
<evidence type="ECO:0000313" key="16">
    <source>
        <dbReference type="EMBL" id="PSJ41197.1"/>
    </source>
</evidence>
<keyword evidence="4" id="KW-1003">Cell membrane</keyword>
<dbReference type="CDD" id="cd00082">
    <property type="entry name" value="HisKA"/>
    <property type="match status" value="1"/>
</dbReference>
<evidence type="ECO:0000256" key="10">
    <source>
        <dbReference type="ARBA" id="ARBA00023012"/>
    </source>
</evidence>
<dbReference type="Proteomes" id="UP000240243">
    <property type="component" value="Unassembled WGS sequence"/>
</dbReference>
<dbReference type="PRINTS" id="PR00344">
    <property type="entry name" value="BCTRLSENSOR"/>
</dbReference>
<dbReference type="SUPFAM" id="SSF55874">
    <property type="entry name" value="ATPase domain of HSP90 chaperone/DNA topoisomerase II/histidine kinase"/>
    <property type="match status" value="1"/>
</dbReference>
<dbReference type="SUPFAM" id="SSF47384">
    <property type="entry name" value="Homodimeric domain of signal transducing histidine kinase"/>
    <property type="match status" value="1"/>
</dbReference>
<comment type="catalytic activity">
    <reaction evidence="1">
        <text>ATP + protein L-histidine = ADP + protein N-phospho-L-histidine.</text>
        <dbReference type="EC" id="2.7.13.3"/>
    </reaction>
</comment>
<evidence type="ECO:0000259" key="15">
    <source>
        <dbReference type="PROSITE" id="PS50885"/>
    </source>
</evidence>
<evidence type="ECO:0000256" key="1">
    <source>
        <dbReference type="ARBA" id="ARBA00000085"/>
    </source>
</evidence>
<name>A0A2P7QTB0_9GAMM</name>
<dbReference type="Gene3D" id="3.30.565.10">
    <property type="entry name" value="Histidine kinase-like ATPase, C-terminal domain"/>
    <property type="match status" value="1"/>
</dbReference>
<keyword evidence="7 13" id="KW-0812">Transmembrane</keyword>
<dbReference type="CDD" id="cd06225">
    <property type="entry name" value="HAMP"/>
    <property type="match status" value="1"/>
</dbReference>
<keyword evidence="12" id="KW-0175">Coiled coil</keyword>
<dbReference type="Gene3D" id="6.10.340.10">
    <property type="match status" value="1"/>
</dbReference>
<feature type="domain" description="HAMP" evidence="15">
    <location>
        <begin position="198"/>
        <end position="250"/>
    </location>
</feature>
<accession>A0A2P7QTB0</accession>
<dbReference type="CDD" id="cd18773">
    <property type="entry name" value="PDC1_HK_sensor"/>
    <property type="match status" value="1"/>
</dbReference>
<dbReference type="RefSeq" id="WP_106731186.1">
    <property type="nucleotide sequence ID" value="NZ_PXYG01000012.1"/>
</dbReference>
<dbReference type="InterPro" id="IPR036890">
    <property type="entry name" value="HATPase_C_sf"/>
</dbReference>
<evidence type="ECO:0000313" key="17">
    <source>
        <dbReference type="Proteomes" id="UP000240243"/>
    </source>
</evidence>
<gene>
    <name evidence="16" type="ORF">C7H85_18475</name>
</gene>
<keyword evidence="5" id="KW-0597">Phosphoprotein</keyword>
<dbReference type="SMART" id="SM00388">
    <property type="entry name" value="HisKA"/>
    <property type="match status" value="1"/>
</dbReference>
<dbReference type="PANTHER" id="PTHR45436">
    <property type="entry name" value="SENSOR HISTIDINE KINASE YKOH"/>
    <property type="match status" value="1"/>
</dbReference>
<evidence type="ECO:0000256" key="2">
    <source>
        <dbReference type="ARBA" id="ARBA00004651"/>
    </source>
</evidence>
<feature type="coiled-coil region" evidence="12">
    <location>
        <begin position="238"/>
        <end position="265"/>
    </location>
</feature>
<dbReference type="InterPro" id="IPR005467">
    <property type="entry name" value="His_kinase_dom"/>
</dbReference>
<organism evidence="16 17">
    <name type="scientific">Zobellella endophytica</name>
    <dbReference type="NCBI Taxonomy" id="2116700"/>
    <lineage>
        <taxon>Bacteria</taxon>
        <taxon>Pseudomonadati</taxon>
        <taxon>Pseudomonadota</taxon>
        <taxon>Gammaproteobacteria</taxon>
        <taxon>Aeromonadales</taxon>
        <taxon>Aeromonadaceae</taxon>
        <taxon>Zobellella</taxon>
    </lineage>
</organism>
<proteinExistence type="predicted"/>
<feature type="domain" description="Histidine kinase" evidence="14">
    <location>
        <begin position="274"/>
        <end position="478"/>
    </location>
</feature>
<keyword evidence="10" id="KW-0902">Two-component regulatory system</keyword>
<dbReference type="InterPro" id="IPR050428">
    <property type="entry name" value="TCS_sensor_his_kinase"/>
</dbReference>
<dbReference type="InterPro" id="IPR003594">
    <property type="entry name" value="HATPase_dom"/>
</dbReference>
<feature type="transmembrane region" description="Helical" evidence="13">
    <location>
        <begin position="20"/>
        <end position="41"/>
    </location>
</feature>
<dbReference type="EMBL" id="PXYG01000012">
    <property type="protein sequence ID" value="PSJ41197.1"/>
    <property type="molecule type" value="Genomic_DNA"/>
</dbReference>
<dbReference type="PROSITE" id="PS50109">
    <property type="entry name" value="HIS_KIN"/>
    <property type="match status" value="1"/>
</dbReference>
<keyword evidence="17" id="KW-1185">Reference proteome</keyword>
<dbReference type="OrthoDB" id="9772100at2"/>
<dbReference type="GO" id="GO:0005886">
    <property type="term" value="C:plasma membrane"/>
    <property type="evidence" value="ECO:0007669"/>
    <property type="project" value="UniProtKB-SubCell"/>
</dbReference>
<dbReference type="EC" id="2.7.13.3" evidence="3"/>
<evidence type="ECO:0000256" key="4">
    <source>
        <dbReference type="ARBA" id="ARBA00022475"/>
    </source>
</evidence>
<dbReference type="InterPro" id="IPR003661">
    <property type="entry name" value="HisK_dim/P_dom"/>
</dbReference>
<keyword evidence="6" id="KW-0808">Transferase</keyword>
<evidence type="ECO:0000256" key="9">
    <source>
        <dbReference type="ARBA" id="ARBA00022989"/>
    </source>
</evidence>
<evidence type="ECO:0000256" key="12">
    <source>
        <dbReference type="SAM" id="Coils"/>
    </source>
</evidence>
<dbReference type="SMART" id="SM00387">
    <property type="entry name" value="HATPase_c"/>
    <property type="match status" value="1"/>
</dbReference>
<dbReference type="Gene3D" id="1.10.287.130">
    <property type="match status" value="1"/>
</dbReference>
<keyword evidence="9 13" id="KW-1133">Transmembrane helix</keyword>
<evidence type="ECO:0000256" key="7">
    <source>
        <dbReference type="ARBA" id="ARBA00022692"/>
    </source>
</evidence>
<dbReference type="InterPro" id="IPR036097">
    <property type="entry name" value="HisK_dim/P_sf"/>
</dbReference>
<reference evidence="16 17" key="1">
    <citation type="submission" date="2018-03" db="EMBL/GenBank/DDBJ databases">
        <title>The draft genome of Zobellella sp. 59N8.</title>
        <authorList>
            <person name="Liu L."/>
            <person name="Li L."/>
            <person name="Zhang X."/>
            <person name="Liang L."/>
            <person name="Wang T."/>
        </authorList>
    </citation>
    <scope>NUCLEOTIDE SEQUENCE [LARGE SCALE GENOMIC DNA]</scope>
    <source>
        <strain evidence="16 17">59N8</strain>
    </source>
</reference>
<sequence>MHNSTHRRAAGGGIGRRVVLYVVLPLWLILALGIGLTMHVVGLEQKERLKEDIKLIARAVRGPIGDALSEGDLAGVERTLSAVFSIGQVYGASVFDADGKVLASSGIADVSLRNSPVATRVMQTGENQELYQQTAGKDVFSQFVPITDAGGRINGLIQITRRAKDFDQSFELLFKTAWLSWLAFGVLMMGVVTWGHYRGLGRHVNALVAVMDRVKAGDWQQQAEVAGPQELRRIALGLNDMLAEIRDHQAEERALNRRLRHQQKMAAVGTVVGGIAHELGAPLNVIDGRARRLQKQTDQPEARRQLEAIRGQVLRLSRIVRQLLDFSRPESRENEPVELNRLLEQSCAAVRHEQLSAARLSLQRTASPLWLQLDGARLELALVNVLRNALQAAQSRVQVRVREQEERLAIEITDDGPGFALGPDQLLAPFVTTKPKGEGTGLGLAIVHNIMAELDGGLTLTAAPGGGARVTLTLPRNLHA</sequence>
<dbReference type="Gene3D" id="3.30.450.290">
    <property type="match status" value="1"/>
</dbReference>
<comment type="caution">
    <text evidence="16">The sequence shown here is derived from an EMBL/GenBank/DDBJ whole genome shotgun (WGS) entry which is preliminary data.</text>
</comment>
<dbReference type="Pfam" id="PF02518">
    <property type="entry name" value="HATPase_c"/>
    <property type="match status" value="1"/>
</dbReference>
<evidence type="ECO:0000256" key="5">
    <source>
        <dbReference type="ARBA" id="ARBA00022553"/>
    </source>
</evidence>
<dbReference type="PROSITE" id="PS50885">
    <property type="entry name" value="HAMP"/>
    <property type="match status" value="1"/>
</dbReference>
<evidence type="ECO:0000259" key="14">
    <source>
        <dbReference type="PROSITE" id="PS50109"/>
    </source>
</evidence>
<dbReference type="InterPro" id="IPR004358">
    <property type="entry name" value="Sig_transdc_His_kin-like_C"/>
</dbReference>
<evidence type="ECO:0000256" key="13">
    <source>
        <dbReference type="SAM" id="Phobius"/>
    </source>
</evidence>
<keyword evidence="11 13" id="KW-0472">Membrane</keyword>
<dbReference type="Pfam" id="PF00512">
    <property type="entry name" value="HisKA"/>
    <property type="match status" value="1"/>
</dbReference>
<dbReference type="InterPro" id="IPR003660">
    <property type="entry name" value="HAMP_dom"/>
</dbReference>